<protein>
    <recommendedName>
        <fullName evidence="1">Phosphatidic acid phosphatase type 2/haloperoxidase domain-containing protein</fullName>
    </recommendedName>
</protein>
<organism evidence="2 3">
    <name type="scientific">Brevibacterium casei</name>
    <dbReference type="NCBI Taxonomy" id="33889"/>
    <lineage>
        <taxon>Bacteria</taxon>
        <taxon>Bacillati</taxon>
        <taxon>Actinomycetota</taxon>
        <taxon>Actinomycetes</taxon>
        <taxon>Micrococcales</taxon>
        <taxon>Brevibacteriaceae</taxon>
        <taxon>Brevibacterium</taxon>
    </lineage>
</organism>
<name>A0A269ZDI8_9MICO</name>
<dbReference type="PANTHER" id="PTHR14969:SF13">
    <property type="entry name" value="AT30094P"/>
    <property type="match status" value="1"/>
</dbReference>
<evidence type="ECO:0000313" key="2">
    <source>
        <dbReference type="EMBL" id="PAK95719.1"/>
    </source>
</evidence>
<feature type="domain" description="Phosphatidic acid phosphatase type 2/haloperoxidase" evidence="1">
    <location>
        <begin position="35"/>
        <end position="155"/>
    </location>
</feature>
<dbReference type="Pfam" id="PF01569">
    <property type="entry name" value="PAP2"/>
    <property type="match status" value="1"/>
</dbReference>
<comment type="caution">
    <text evidence="2">The sequence shown here is derived from an EMBL/GenBank/DDBJ whole genome shotgun (WGS) entry which is preliminary data.</text>
</comment>
<gene>
    <name evidence="2" type="ORF">B8X04_08185</name>
</gene>
<dbReference type="AlphaFoldDB" id="A0A269ZDI8"/>
<dbReference type="InterPro" id="IPR000326">
    <property type="entry name" value="PAP2/HPO"/>
</dbReference>
<proteinExistence type="predicted"/>
<dbReference type="Proteomes" id="UP000216867">
    <property type="component" value="Unassembled WGS sequence"/>
</dbReference>
<dbReference type="EMBL" id="NCWY01000006">
    <property type="protein sequence ID" value="PAK95719.1"/>
    <property type="molecule type" value="Genomic_DNA"/>
</dbReference>
<dbReference type="SUPFAM" id="SSF48317">
    <property type="entry name" value="Acid phosphatase/Vanadium-dependent haloperoxidase"/>
    <property type="match status" value="1"/>
</dbReference>
<dbReference type="PANTHER" id="PTHR14969">
    <property type="entry name" value="SPHINGOSINE-1-PHOSPHATE PHOSPHOHYDROLASE"/>
    <property type="match status" value="1"/>
</dbReference>
<dbReference type="InterPro" id="IPR036938">
    <property type="entry name" value="PAP2/HPO_sf"/>
</dbReference>
<evidence type="ECO:0000313" key="3">
    <source>
        <dbReference type="Proteomes" id="UP000216867"/>
    </source>
</evidence>
<reference evidence="2 3" key="1">
    <citation type="submission" date="2017-04" db="EMBL/GenBank/DDBJ databases">
        <title>Kefir bacterial isolates.</title>
        <authorList>
            <person name="Kim Y."/>
            <person name="Blasche S."/>
            <person name="Patil K.R."/>
        </authorList>
    </citation>
    <scope>NUCLEOTIDE SEQUENCE [LARGE SCALE GENOMIC DNA]</scope>
    <source>
        <strain evidence="2 3">OG2</strain>
    </source>
</reference>
<dbReference type="RefSeq" id="WP_009378172.1">
    <property type="nucleotide sequence ID" value="NZ_DAMDKQ010000016.1"/>
</dbReference>
<evidence type="ECO:0000259" key="1">
    <source>
        <dbReference type="SMART" id="SM00014"/>
    </source>
</evidence>
<sequence length="172" mass="18358">MPYWICVTLAEVGGATGAVVCTGVAAGILVLLRRLRAAAVIVTTMLLGVGLSEAIKAVVERLRPGDQLYNSLGFSYPSGHSMGAAALALSLALIIAHARSGRGPDSTRLRFHWSMVLVPVWILAMMWSRTALQVHWLTDTIAGALLGLSAALLADAFWIWVALRTRSPLLAR</sequence>
<dbReference type="SMART" id="SM00014">
    <property type="entry name" value="acidPPc"/>
    <property type="match status" value="1"/>
</dbReference>
<accession>A0A269ZDI8</accession>
<dbReference type="Gene3D" id="1.20.144.10">
    <property type="entry name" value="Phosphatidic acid phosphatase type 2/haloperoxidase"/>
    <property type="match status" value="1"/>
</dbReference>